<dbReference type="InterPro" id="IPR013162">
    <property type="entry name" value="CD80_C2-set"/>
</dbReference>
<dbReference type="Proteomes" id="UP000005226">
    <property type="component" value="Chromosome 15"/>
</dbReference>
<dbReference type="InParanoid" id="A0A674P6J6"/>
<evidence type="ECO:0000256" key="1">
    <source>
        <dbReference type="ARBA" id="ARBA00004251"/>
    </source>
</evidence>
<dbReference type="Pfam" id="PF08205">
    <property type="entry name" value="C2-set_2"/>
    <property type="match status" value="1"/>
</dbReference>
<evidence type="ECO:0000256" key="9">
    <source>
        <dbReference type="ARBA" id="ARBA00022989"/>
    </source>
</evidence>
<dbReference type="Pfam" id="PF13927">
    <property type="entry name" value="Ig_3"/>
    <property type="match status" value="2"/>
</dbReference>
<keyword evidence="19" id="KW-1185">Reference proteome</keyword>
<keyword evidence="15" id="KW-0393">Immunoglobulin domain</keyword>
<evidence type="ECO:0000313" key="19">
    <source>
        <dbReference type="Proteomes" id="UP000005226"/>
    </source>
</evidence>
<keyword evidence="14" id="KW-0966">Cell projection</keyword>
<accession>A0A674P6J6</accession>
<evidence type="ECO:0000256" key="7">
    <source>
        <dbReference type="ARBA" id="ARBA00022859"/>
    </source>
</evidence>
<keyword evidence="6" id="KW-0677">Repeat</keyword>
<feature type="domain" description="Ig-like" evidence="17">
    <location>
        <begin position="417"/>
        <end position="497"/>
    </location>
</feature>
<dbReference type="GO" id="GO:0030425">
    <property type="term" value="C:dendrite"/>
    <property type="evidence" value="ECO:0007669"/>
    <property type="project" value="UniProtKB-SubCell"/>
</dbReference>
<dbReference type="GO" id="GO:0005886">
    <property type="term" value="C:plasma membrane"/>
    <property type="evidence" value="ECO:0007669"/>
    <property type="project" value="UniProtKB-SubCell"/>
</dbReference>
<reference evidence="18" key="2">
    <citation type="submission" date="2025-08" db="UniProtKB">
        <authorList>
            <consortium name="Ensembl"/>
        </authorList>
    </citation>
    <scope>IDENTIFICATION</scope>
</reference>
<dbReference type="CDD" id="cd00096">
    <property type="entry name" value="Ig"/>
    <property type="match status" value="1"/>
</dbReference>
<dbReference type="InterPro" id="IPR003598">
    <property type="entry name" value="Ig_sub2"/>
</dbReference>
<evidence type="ECO:0000256" key="3">
    <source>
        <dbReference type="ARBA" id="ARBA00004489"/>
    </source>
</evidence>
<evidence type="ECO:0000256" key="16">
    <source>
        <dbReference type="SAM" id="Phobius"/>
    </source>
</evidence>
<protein>
    <submittedName>
        <fullName evidence="18">Activated leukocyte cell adhesion molecule a</fullName>
    </submittedName>
</protein>
<dbReference type="PANTHER" id="PTHR11973:SF2">
    <property type="entry name" value="CD166 ANTIGEN"/>
    <property type="match status" value="1"/>
</dbReference>
<keyword evidence="12" id="KW-1015">Disulfide bond</keyword>
<dbReference type="Gene3D" id="2.60.40.10">
    <property type="entry name" value="Immunoglobulins"/>
    <property type="match status" value="4"/>
</dbReference>
<dbReference type="GO" id="GO:0030424">
    <property type="term" value="C:axon"/>
    <property type="evidence" value="ECO:0007669"/>
    <property type="project" value="UniProtKB-SubCell"/>
</dbReference>
<keyword evidence="13" id="KW-0325">Glycoprotein</keyword>
<evidence type="ECO:0000256" key="11">
    <source>
        <dbReference type="ARBA" id="ARBA00023136"/>
    </source>
</evidence>
<dbReference type="InterPro" id="IPR036179">
    <property type="entry name" value="Ig-like_dom_sf"/>
</dbReference>
<feature type="domain" description="Ig-like" evidence="17">
    <location>
        <begin position="252"/>
        <end position="331"/>
    </location>
</feature>
<dbReference type="InterPro" id="IPR013783">
    <property type="entry name" value="Ig-like_fold"/>
</dbReference>
<keyword evidence="4" id="KW-1003">Cell membrane</keyword>
<dbReference type="PROSITE" id="PS50835">
    <property type="entry name" value="IG_LIKE"/>
    <property type="match status" value="4"/>
</dbReference>
<keyword evidence="10" id="KW-1064">Adaptive immunity</keyword>
<dbReference type="AlphaFoldDB" id="A0A674P6J6"/>
<feature type="domain" description="Ig-like" evidence="17">
    <location>
        <begin position="144"/>
        <end position="242"/>
    </location>
</feature>
<keyword evidence="11 16" id="KW-0472">Membrane</keyword>
<name>A0A674P6J6_TAKRU</name>
<dbReference type="SMART" id="SM00409">
    <property type="entry name" value="IG"/>
    <property type="match status" value="3"/>
</dbReference>
<keyword evidence="8" id="KW-0130">Cell adhesion</keyword>
<keyword evidence="9 16" id="KW-1133">Transmembrane helix</keyword>
<keyword evidence="5 16" id="KW-0812">Transmembrane</keyword>
<evidence type="ECO:0000259" key="17">
    <source>
        <dbReference type="PROSITE" id="PS50835"/>
    </source>
</evidence>
<keyword evidence="7" id="KW-0391">Immunity</keyword>
<evidence type="ECO:0000256" key="12">
    <source>
        <dbReference type="ARBA" id="ARBA00023157"/>
    </source>
</evidence>
<evidence type="ECO:0000256" key="6">
    <source>
        <dbReference type="ARBA" id="ARBA00022737"/>
    </source>
</evidence>
<evidence type="ECO:0000256" key="15">
    <source>
        <dbReference type="ARBA" id="ARBA00023319"/>
    </source>
</evidence>
<dbReference type="GO" id="GO:0002250">
    <property type="term" value="P:adaptive immune response"/>
    <property type="evidence" value="ECO:0007669"/>
    <property type="project" value="UniProtKB-KW"/>
</dbReference>
<dbReference type="InterPro" id="IPR003599">
    <property type="entry name" value="Ig_sub"/>
</dbReference>
<gene>
    <name evidence="18" type="primary">alcama</name>
</gene>
<sequence length="574" mass="62535">METHSSTAADPLGSSALVNIAEDQRVADCYLAFRATDTVTALYGEPISIPCNNGIPPPEDLIFIKWKYEKDDGSPGDLLIKQARSEQATIQATDHYAQRVSIDDKLSLLIKGASLKDQKTFTCMVVSENDLMEYPVSVVVHKKPSQVEVMDQSVFLQKDKPVTLGTCVAVDANPAATLTWKKNGKPLTADGKAVIITPSMKLDPATGLSTTSSTLQYTASKDDIGAVFACASTHELDNQEIKLDPLPVHYPPEEVSLETVSEGPIIEGDNVTLKCQADGNPLPTSFYFHIQGQKTLVEDSNSYTINAISRDAASEYKCSLADNEKMEASLNIVVNYLDLTLSPTGKVVKTVGESLPVTVEKTASGDVQVSWTKDRKAVKEPKFSSLAYADSGLYVCEASMAGLVRRQSFDLVVEGKPVISSLTKHRADEAKYKVLTCEAEGAPEPSFQWSINGTNEESSYTDGRATHKITVTPRVNLSVTCTVSNRLGEDSRTINVSSSKFLHLHSAGHSQEDSEDQSKVIVGVVVGLLIVAAVMGIIYWFYMKNYRRGSWKTGEKDMATSEEIKKLEENIQPV</sequence>
<evidence type="ECO:0000256" key="2">
    <source>
        <dbReference type="ARBA" id="ARBA00004279"/>
    </source>
</evidence>
<dbReference type="SUPFAM" id="SSF48726">
    <property type="entry name" value="Immunoglobulin"/>
    <property type="match status" value="4"/>
</dbReference>
<evidence type="ECO:0000256" key="14">
    <source>
        <dbReference type="ARBA" id="ARBA00023273"/>
    </source>
</evidence>
<dbReference type="Ensembl" id="ENSTRUT00000075928.1">
    <property type="protein sequence ID" value="ENSTRUP00000081546.1"/>
    <property type="gene ID" value="ENSTRUG00000000595.3"/>
</dbReference>
<dbReference type="GeneTree" id="ENSGT00940000156881"/>
<evidence type="ECO:0000256" key="13">
    <source>
        <dbReference type="ARBA" id="ARBA00023180"/>
    </source>
</evidence>
<evidence type="ECO:0000256" key="5">
    <source>
        <dbReference type="ARBA" id="ARBA00022692"/>
    </source>
</evidence>
<organism evidence="18 19">
    <name type="scientific">Takifugu rubripes</name>
    <name type="common">Japanese pufferfish</name>
    <name type="synonym">Fugu rubripes</name>
    <dbReference type="NCBI Taxonomy" id="31033"/>
    <lineage>
        <taxon>Eukaryota</taxon>
        <taxon>Metazoa</taxon>
        <taxon>Chordata</taxon>
        <taxon>Craniata</taxon>
        <taxon>Vertebrata</taxon>
        <taxon>Euteleostomi</taxon>
        <taxon>Actinopterygii</taxon>
        <taxon>Neopterygii</taxon>
        <taxon>Teleostei</taxon>
        <taxon>Neoteleostei</taxon>
        <taxon>Acanthomorphata</taxon>
        <taxon>Eupercaria</taxon>
        <taxon>Tetraodontiformes</taxon>
        <taxon>Tetradontoidea</taxon>
        <taxon>Tetraodontidae</taxon>
        <taxon>Takifugu</taxon>
    </lineage>
</organism>
<dbReference type="OMA" id="FACIATH"/>
<reference evidence="18 19" key="1">
    <citation type="journal article" date="2011" name="Genome Biol. Evol.">
        <title>Integration of the genetic map and genome assembly of fugu facilitates insights into distinct features of genome evolution in teleosts and mammals.</title>
        <authorList>
            <person name="Kai W."/>
            <person name="Kikuchi K."/>
            <person name="Tohari S."/>
            <person name="Chew A.K."/>
            <person name="Tay A."/>
            <person name="Fujiwara A."/>
            <person name="Hosoya S."/>
            <person name="Suetake H."/>
            <person name="Naruse K."/>
            <person name="Brenner S."/>
            <person name="Suzuki Y."/>
            <person name="Venkatesh B."/>
        </authorList>
    </citation>
    <scope>NUCLEOTIDE SEQUENCE [LARGE SCALE GENOMIC DNA]</scope>
</reference>
<feature type="domain" description="Ig-like" evidence="17">
    <location>
        <begin position="345"/>
        <end position="410"/>
    </location>
</feature>
<evidence type="ECO:0000256" key="10">
    <source>
        <dbReference type="ARBA" id="ARBA00023130"/>
    </source>
</evidence>
<dbReference type="SMART" id="SM00408">
    <property type="entry name" value="IGc2"/>
    <property type="match status" value="3"/>
</dbReference>
<dbReference type="PANTHER" id="PTHR11973">
    <property type="entry name" value="CELL SURFACE GLYCOPROTEIN MUC18-RELATED"/>
    <property type="match status" value="1"/>
</dbReference>
<dbReference type="FunCoup" id="A0A674P6J6">
    <property type="interactions" value="617"/>
</dbReference>
<proteinExistence type="predicted"/>
<dbReference type="InterPro" id="IPR007110">
    <property type="entry name" value="Ig-like_dom"/>
</dbReference>
<reference evidence="18" key="3">
    <citation type="submission" date="2025-09" db="UniProtKB">
        <authorList>
            <consortium name="Ensembl"/>
        </authorList>
    </citation>
    <scope>IDENTIFICATION</scope>
</reference>
<dbReference type="GO" id="GO:0007155">
    <property type="term" value="P:cell adhesion"/>
    <property type="evidence" value="ECO:0007669"/>
    <property type="project" value="UniProtKB-KW"/>
</dbReference>
<dbReference type="CDD" id="cd00098">
    <property type="entry name" value="IgC1"/>
    <property type="match status" value="1"/>
</dbReference>
<evidence type="ECO:0000256" key="8">
    <source>
        <dbReference type="ARBA" id="ARBA00022889"/>
    </source>
</evidence>
<evidence type="ECO:0000313" key="18">
    <source>
        <dbReference type="Ensembl" id="ENSTRUP00000081546.1"/>
    </source>
</evidence>
<comment type="subcellular location">
    <subcellularLocation>
        <location evidence="1">Cell membrane</location>
        <topology evidence="1">Single-pass type I membrane protein</topology>
    </subcellularLocation>
    <subcellularLocation>
        <location evidence="3">Cell projection</location>
        <location evidence="3">Axon</location>
    </subcellularLocation>
    <subcellularLocation>
        <location evidence="2">Cell projection</location>
        <location evidence="2">Dendrite</location>
    </subcellularLocation>
</comment>
<evidence type="ECO:0000256" key="4">
    <source>
        <dbReference type="ARBA" id="ARBA00022475"/>
    </source>
</evidence>
<feature type="transmembrane region" description="Helical" evidence="16">
    <location>
        <begin position="520"/>
        <end position="542"/>
    </location>
</feature>
<dbReference type="InterPro" id="IPR051116">
    <property type="entry name" value="Surface_Rcpt/Adhesion_Mol"/>
</dbReference>